<accession>K9U7G7</accession>
<dbReference type="InterPro" id="IPR047684">
    <property type="entry name" value="Por_som-like"/>
</dbReference>
<dbReference type="KEGG" id="cthe:Chro_5709"/>
<dbReference type="EMBL" id="CP003598">
    <property type="protein sequence ID" value="AFY91057.1"/>
    <property type="molecule type" value="Genomic_DNA"/>
</dbReference>
<dbReference type="InterPro" id="IPR038673">
    <property type="entry name" value="OprB_sf"/>
</dbReference>
<sequence>MSDVTASTATPTPKTTKVSELQAVQAKALEAEVNSLEIIHDEPKATASGADALEAGKPEATIAQATAISSTEYSNAVQAIPATSLSGSASPVSSIRANSYSNEDKLDDSLAQVTSVSQLSDVQPTDWAFQALQSLVERYGCIAGYPDGTYRGNRALTRYEFAAGLNACLDRVNELIATATADNVTKEDLATLQRLQEEFSTELATLRGRVDALEAQTSELEANQFSTTTKLNGQVIFALSGAVGKDKAVPSGVPAGSAGKVDENFTLSNRVLLDFETSFTGKDTLTVSLYANNFPDFRDATGTNMGRLVYERDTIGSNENDLGVFYLAYEFPIGDRLTVLVEPYGGVLGDFVDLINPYFGDVKDGAISAFGYRSPIYSQIGFGSGAGLTYEFSDAVNLSLAYLASEAENPTSGLTGGPFVALAQLTLKPTKTIDLGLTYVRSYNGFDAGVAGVGSIYSNDPFDGESYTSDSYGLAANFQINPKFALGGWAGYTRAEAVSGINDGSNASIFYYAVTLAFPDLFREGNLGGIVVGLPPKVTNNDINAREDRDSSLHLEAFYRFQVAKNIGITPGVLVITNPEHNEDNDTVYVGTIRTTLSF</sequence>
<feature type="compositionally biased region" description="Low complexity" evidence="4">
    <location>
        <begin position="1"/>
        <end position="19"/>
    </location>
</feature>
<dbReference type="SUPFAM" id="SSF56935">
    <property type="entry name" value="Porins"/>
    <property type="match status" value="1"/>
</dbReference>
<dbReference type="InterPro" id="IPR001119">
    <property type="entry name" value="SLH_dom"/>
</dbReference>
<gene>
    <name evidence="6" type="ORF">Chro_5709</name>
</gene>
<evidence type="ECO:0000313" key="7">
    <source>
        <dbReference type="Proteomes" id="UP000010384"/>
    </source>
</evidence>
<evidence type="ECO:0000256" key="3">
    <source>
        <dbReference type="SAM" id="Coils"/>
    </source>
</evidence>
<dbReference type="InParanoid" id="K9U7G7"/>
<dbReference type="GO" id="GO:0008643">
    <property type="term" value="P:carbohydrate transport"/>
    <property type="evidence" value="ECO:0007669"/>
    <property type="project" value="InterPro"/>
</dbReference>
<comment type="similarity">
    <text evidence="1 2">Belongs to the OprB family.</text>
</comment>
<dbReference type="OrthoDB" id="580845at2"/>
<dbReference type="RefSeq" id="WP_015162995.1">
    <property type="nucleotide sequence ID" value="NC_019699.1"/>
</dbReference>
<keyword evidence="7" id="KW-1185">Reference proteome</keyword>
<dbReference type="Pfam" id="PF00395">
    <property type="entry name" value="SLH"/>
    <property type="match status" value="1"/>
</dbReference>
<dbReference type="GO" id="GO:0015288">
    <property type="term" value="F:porin activity"/>
    <property type="evidence" value="ECO:0007669"/>
    <property type="project" value="InterPro"/>
</dbReference>
<evidence type="ECO:0000259" key="5">
    <source>
        <dbReference type="PROSITE" id="PS51272"/>
    </source>
</evidence>
<dbReference type="GO" id="GO:0016020">
    <property type="term" value="C:membrane"/>
    <property type="evidence" value="ECO:0007669"/>
    <property type="project" value="InterPro"/>
</dbReference>
<dbReference type="PANTHER" id="PTHR43308:SF1">
    <property type="entry name" value="OUTER MEMBRANE PROTEIN ALPHA"/>
    <property type="match status" value="1"/>
</dbReference>
<evidence type="ECO:0000256" key="4">
    <source>
        <dbReference type="SAM" id="MobiDB-lite"/>
    </source>
</evidence>
<evidence type="ECO:0000313" key="6">
    <source>
        <dbReference type="EMBL" id="AFY91057.1"/>
    </source>
</evidence>
<feature type="region of interest" description="Disordered" evidence="4">
    <location>
        <begin position="1"/>
        <end position="20"/>
    </location>
</feature>
<geneLocation type="plasmid" evidence="6 7">
    <name>pCHRO.01</name>
</geneLocation>
<feature type="coiled-coil region" evidence="3">
    <location>
        <begin position="196"/>
        <end position="223"/>
    </location>
</feature>
<dbReference type="PANTHER" id="PTHR43308">
    <property type="entry name" value="OUTER MEMBRANE PROTEIN ALPHA-RELATED"/>
    <property type="match status" value="1"/>
</dbReference>
<evidence type="ECO:0000256" key="2">
    <source>
        <dbReference type="RuleBase" id="RU363072"/>
    </source>
</evidence>
<dbReference type="NCBIfam" id="NF033921">
    <property type="entry name" value="por_somb"/>
    <property type="match status" value="1"/>
</dbReference>
<organism evidence="6 7">
    <name type="scientific">Chroococcidiopsis thermalis (strain PCC 7203)</name>
    <dbReference type="NCBI Taxonomy" id="251229"/>
    <lineage>
        <taxon>Bacteria</taxon>
        <taxon>Bacillati</taxon>
        <taxon>Cyanobacteriota</taxon>
        <taxon>Cyanophyceae</taxon>
        <taxon>Chroococcidiopsidales</taxon>
        <taxon>Chroococcidiopsidaceae</taxon>
        <taxon>Chroococcidiopsis</taxon>
    </lineage>
</organism>
<reference evidence="6 7" key="1">
    <citation type="submission" date="2012-06" db="EMBL/GenBank/DDBJ databases">
        <title>Finished plasmid 1 of genome of Chroococcidiopsis thermalis PCC 7203.</title>
        <authorList>
            <consortium name="US DOE Joint Genome Institute"/>
            <person name="Gugger M."/>
            <person name="Coursin T."/>
            <person name="Rippka R."/>
            <person name="Tandeau De Marsac N."/>
            <person name="Huntemann M."/>
            <person name="Wei C.-L."/>
            <person name="Han J."/>
            <person name="Detter J.C."/>
            <person name="Han C."/>
            <person name="Tapia R."/>
            <person name="Davenport K."/>
            <person name="Daligault H."/>
            <person name="Erkkila T."/>
            <person name="Gu W."/>
            <person name="Munk A.C.C."/>
            <person name="Teshima H."/>
            <person name="Xu Y."/>
            <person name="Chain P."/>
            <person name="Chen A."/>
            <person name="Krypides N."/>
            <person name="Mavromatis K."/>
            <person name="Markowitz V."/>
            <person name="Szeto E."/>
            <person name="Ivanova N."/>
            <person name="Mikhailova N."/>
            <person name="Ovchinnikova G."/>
            <person name="Pagani I."/>
            <person name="Pati A."/>
            <person name="Goodwin L."/>
            <person name="Peters L."/>
            <person name="Pitluck S."/>
            <person name="Woyke T."/>
            <person name="Kerfeld C."/>
        </authorList>
    </citation>
    <scope>NUCLEOTIDE SEQUENCE [LARGE SCALE GENOMIC DNA]</scope>
    <source>
        <strain evidence="6 7">PCC 7203</strain>
        <plasmid evidence="6 7">pCHRO.01</plasmid>
    </source>
</reference>
<dbReference type="Pfam" id="PF04966">
    <property type="entry name" value="OprB"/>
    <property type="match status" value="1"/>
</dbReference>
<dbReference type="PATRIC" id="fig|251229.3.peg.6669"/>
<proteinExistence type="inferred from homology"/>
<evidence type="ECO:0000256" key="1">
    <source>
        <dbReference type="ARBA" id="ARBA00008769"/>
    </source>
</evidence>
<feature type="domain" description="SLH" evidence="5">
    <location>
        <begin position="115"/>
        <end position="179"/>
    </location>
</feature>
<dbReference type="AlphaFoldDB" id="K9U7G7"/>
<dbReference type="PROSITE" id="PS51272">
    <property type="entry name" value="SLH"/>
    <property type="match status" value="1"/>
</dbReference>
<dbReference type="Gene3D" id="2.40.160.180">
    <property type="entry name" value="Carbohydrate-selective porin OprB"/>
    <property type="match status" value="1"/>
</dbReference>
<protein>
    <submittedName>
        <fullName evidence="6">Cyanobacterial porin</fullName>
    </submittedName>
</protein>
<keyword evidence="6" id="KW-0614">Plasmid</keyword>
<dbReference type="HOGENOM" id="CLU_018575_1_0_3"/>
<dbReference type="InterPro" id="IPR007049">
    <property type="entry name" value="Carb-sel_porin_OprB"/>
</dbReference>
<dbReference type="InterPro" id="IPR051465">
    <property type="entry name" value="Cell_Envelope_Struct_Comp"/>
</dbReference>
<keyword evidence="3" id="KW-0175">Coiled coil</keyword>
<dbReference type="Proteomes" id="UP000010384">
    <property type="component" value="Plasmid pCHRO.01"/>
</dbReference>
<name>K9U7G7_CHRTP</name>